<dbReference type="Proteomes" id="UP000694393">
    <property type="component" value="Unplaced"/>
</dbReference>
<dbReference type="InterPro" id="IPR033989">
    <property type="entry name" value="CD209-like_CTLD"/>
</dbReference>
<protein>
    <recommendedName>
        <fullName evidence="3">C-type lectin domain-containing protein</fullName>
    </recommendedName>
</protein>
<dbReference type="InterPro" id="IPR001304">
    <property type="entry name" value="C-type_lectin-like"/>
</dbReference>
<dbReference type="SUPFAM" id="SSF56436">
    <property type="entry name" value="C-type lectin-like"/>
    <property type="match status" value="1"/>
</dbReference>
<feature type="domain" description="C-type lectin" evidence="3">
    <location>
        <begin position="22"/>
        <end position="138"/>
    </location>
</feature>
<evidence type="ECO:0000313" key="4">
    <source>
        <dbReference type="Ensembl" id="ENSPCEP00000005482.1"/>
    </source>
</evidence>
<dbReference type="PROSITE" id="PS50041">
    <property type="entry name" value="C_TYPE_LECTIN_2"/>
    <property type="match status" value="1"/>
</dbReference>
<evidence type="ECO:0000313" key="5">
    <source>
        <dbReference type="Proteomes" id="UP000694393"/>
    </source>
</evidence>
<dbReference type="InterPro" id="IPR050111">
    <property type="entry name" value="C-type_lectin/snaclec_domain"/>
</dbReference>
<sequence length="144" mass="16390">GSGAFSYHGCIKTNPPTRRSPLASRCYLFSSTAQPWQAARHSCRSQKADLVVINNQMEQVYLGHRAGSERHWIGFTDEGSEGVWRWVDNAPHTFKFWKEGEPNNKFKANVGDEDCAHLLNDGRWNDGSCSYSYRWICERAPHVG</sequence>
<keyword evidence="5" id="KW-1185">Reference proteome</keyword>
<dbReference type="InterPro" id="IPR016187">
    <property type="entry name" value="CTDL_fold"/>
</dbReference>
<keyword evidence="1" id="KW-0430">Lectin</keyword>
<dbReference type="InterPro" id="IPR018378">
    <property type="entry name" value="C-type_lectin_CS"/>
</dbReference>
<dbReference type="PROSITE" id="PS00615">
    <property type="entry name" value="C_TYPE_LECTIN_1"/>
    <property type="match status" value="1"/>
</dbReference>
<reference evidence="4" key="1">
    <citation type="submission" date="2025-08" db="UniProtKB">
        <authorList>
            <consortium name="Ensembl"/>
        </authorList>
    </citation>
    <scope>IDENTIFICATION</scope>
</reference>
<accession>A0A8C8RIE1</accession>
<dbReference type="AlphaFoldDB" id="A0A8C8RIE1"/>
<dbReference type="Pfam" id="PF00059">
    <property type="entry name" value="Lectin_C"/>
    <property type="match status" value="1"/>
</dbReference>
<proteinExistence type="predicted"/>
<dbReference type="SMART" id="SM00034">
    <property type="entry name" value="CLECT"/>
    <property type="match status" value="1"/>
</dbReference>
<evidence type="ECO:0000256" key="2">
    <source>
        <dbReference type="ARBA" id="ARBA00023157"/>
    </source>
</evidence>
<reference evidence="4" key="2">
    <citation type="submission" date="2025-09" db="UniProtKB">
        <authorList>
            <consortium name="Ensembl"/>
        </authorList>
    </citation>
    <scope>IDENTIFICATION</scope>
</reference>
<dbReference type="Ensembl" id="ENSPCET00000005679.1">
    <property type="protein sequence ID" value="ENSPCEP00000005482.1"/>
    <property type="gene ID" value="ENSPCEG00000004467.1"/>
</dbReference>
<organism evidence="4 5">
    <name type="scientific">Pelusios castaneus</name>
    <name type="common">West African mud turtle</name>
    <dbReference type="NCBI Taxonomy" id="367368"/>
    <lineage>
        <taxon>Eukaryota</taxon>
        <taxon>Metazoa</taxon>
        <taxon>Chordata</taxon>
        <taxon>Craniata</taxon>
        <taxon>Vertebrata</taxon>
        <taxon>Euteleostomi</taxon>
        <taxon>Archelosauria</taxon>
        <taxon>Testudinata</taxon>
        <taxon>Testudines</taxon>
        <taxon>Pleurodira</taxon>
        <taxon>Pelomedusidae</taxon>
        <taxon>Pelusios</taxon>
    </lineage>
</organism>
<name>A0A8C8RIE1_9SAUR</name>
<evidence type="ECO:0000259" key="3">
    <source>
        <dbReference type="PROSITE" id="PS50041"/>
    </source>
</evidence>
<dbReference type="GO" id="GO:0030246">
    <property type="term" value="F:carbohydrate binding"/>
    <property type="evidence" value="ECO:0007669"/>
    <property type="project" value="UniProtKB-KW"/>
</dbReference>
<dbReference type="CDD" id="cd03590">
    <property type="entry name" value="CLECT_DC-SIGN_like"/>
    <property type="match status" value="1"/>
</dbReference>
<keyword evidence="2" id="KW-1015">Disulfide bond</keyword>
<dbReference type="PANTHER" id="PTHR22803">
    <property type="entry name" value="MANNOSE, PHOSPHOLIPASE, LECTIN RECEPTOR RELATED"/>
    <property type="match status" value="1"/>
</dbReference>
<dbReference type="Gene3D" id="3.10.100.10">
    <property type="entry name" value="Mannose-Binding Protein A, subunit A"/>
    <property type="match status" value="1"/>
</dbReference>
<evidence type="ECO:0000256" key="1">
    <source>
        <dbReference type="ARBA" id="ARBA00022734"/>
    </source>
</evidence>
<dbReference type="InterPro" id="IPR016186">
    <property type="entry name" value="C-type_lectin-like/link_sf"/>
</dbReference>